<feature type="transmembrane region" description="Helical" evidence="10">
    <location>
        <begin position="31"/>
        <end position="51"/>
    </location>
</feature>
<proteinExistence type="inferred from homology"/>
<organism evidence="11 12">
    <name type="scientific">Nocardioides mangrovi</name>
    <dbReference type="NCBI Taxonomy" id="2874580"/>
    <lineage>
        <taxon>Bacteria</taxon>
        <taxon>Bacillati</taxon>
        <taxon>Actinomycetota</taxon>
        <taxon>Actinomycetes</taxon>
        <taxon>Propionibacteriales</taxon>
        <taxon>Nocardioidaceae</taxon>
        <taxon>Nocardioides</taxon>
    </lineage>
</organism>
<name>A0ABS7UBS5_9ACTN</name>
<keyword evidence="4 10" id="KW-1133">Transmembrane helix</keyword>
<dbReference type="HAMAP" id="MF_00454">
    <property type="entry name" value="FluC"/>
    <property type="match status" value="1"/>
</dbReference>
<comment type="function">
    <text evidence="9 10">Fluoride-specific ion channel. Important for reducing fluoride concentration in the cell, thus reducing its toxicity.</text>
</comment>
<feature type="binding site" evidence="10">
    <location>
        <position position="65"/>
    </location>
    <ligand>
        <name>Na(+)</name>
        <dbReference type="ChEBI" id="CHEBI:29101"/>
        <note>structural</note>
    </ligand>
</feature>
<evidence type="ECO:0000256" key="1">
    <source>
        <dbReference type="ARBA" id="ARBA00004651"/>
    </source>
</evidence>
<gene>
    <name evidence="10" type="primary">fluC</name>
    <name evidence="10" type="synonym">crcB</name>
    <name evidence="11" type="ORF">K8U61_09805</name>
</gene>
<sequence>MTPLLVALGAAVGAPCRFLLATRLDGRWHRGTFVANVAGSFLLGLFSALALSDHAAALLGTGFCGGFTTYSSFAVQTHGLGRRRGAAYAVATIVVALGACALGWTVGQA</sequence>
<evidence type="ECO:0000256" key="8">
    <source>
        <dbReference type="ARBA" id="ARBA00035585"/>
    </source>
</evidence>
<keyword evidence="10" id="KW-0915">Sodium</keyword>
<evidence type="ECO:0000256" key="4">
    <source>
        <dbReference type="ARBA" id="ARBA00022989"/>
    </source>
</evidence>
<evidence type="ECO:0000256" key="3">
    <source>
        <dbReference type="ARBA" id="ARBA00022692"/>
    </source>
</evidence>
<comment type="caution">
    <text evidence="11">The sequence shown here is derived from an EMBL/GenBank/DDBJ whole genome shotgun (WGS) entry which is preliminary data.</text>
</comment>
<evidence type="ECO:0000256" key="5">
    <source>
        <dbReference type="ARBA" id="ARBA00023136"/>
    </source>
</evidence>
<dbReference type="PANTHER" id="PTHR28259">
    <property type="entry name" value="FLUORIDE EXPORT PROTEIN 1-RELATED"/>
    <property type="match status" value="1"/>
</dbReference>
<keyword evidence="6 10" id="KW-0407">Ion channel</keyword>
<comment type="subcellular location">
    <subcellularLocation>
        <location evidence="1 10">Cell membrane</location>
        <topology evidence="1 10">Multi-pass membrane protein</topology>
    </subcellularLocation>
</comment>
<reference evidence="11 12" key="1">
    <citation type="submission" date="2021-09" db="EMBL/GenBank/DDBJ databases">
        <title>Whole genome sequence of Nocardioides sp. GBK3QG-3.</title>
        <authorList>
            <person name="Tuo L."/>
        </authorList>
    </citation>
    <scope>NUCLEOTIDE SEQUENCE [LARGE SCALE GENOMIC DNA]</scope>
    <source>
        <strain evidence="11 12">GBK3QG-3</strain>
    </source>
</reference>
<dbReference type="Pfam" id="PF02537">
    <property type="entry name" value="CRCB"/>
    <property type="match status" value="1"/>
</dbReference>
<keyword evidence="10" id="KW-0813">Transport</keyword>
<keyword evidence="10" id="KW-0479">Metal-binding</keyword>
<evidence type="ECO:0000256" key="9">
    <source>
        <dbReference type="ARBA" id="ARBA00049940"/>
    </source>
</evidence>
<keyword evidence="10" id="KW-0406">Ion transport</keyword>
<dbReference type="EMBL" id="JAIQZJ010000004">
    <property type="protein sequence ID" value="MBZ5738454.1"/>
    <property type="molecule type" value="Genomic_DNA"/>
</dbReference>
<keyword evidence="3 10" id="KW-0812">Transmembrane</keyword>
<dbReference type="InterPro" id="IPR003691">
    <property type="entry name" value="FluC"/>
</dbReference>
<evidence type="ECO:0000256" key="2">
    <source>
        <dbReference type="ARBA" id="ARBA00022475"/>
    </source>
</evidence>
<evidence type="ECO:0000256" key="10">
    <source>
        <dbReference type="HAMAP-Rule" id="MF_00454"/>
    </source>
</evidence>
<keyword evidence="5 10" id="KW-0472">Membrane</keyword>
<comment type="catalytic activity">
    <reaction evidence="8">
        <text>fluoride(in) = fluoride(out)</text>
        <dbReference type="Rhea" id="RHEA:76159"/>
        <dbReference type="ChEBI" id="CHEBI:17051"/>
    </reaction>
    <physiologicalReaction direction="left-to-right" evidence="8">
        <dbReference type="Rhea" id="RHEA:76160"/>
    </physiologicalReaction>
</comment>
<evidence type="ECO:0000313" key="12">
    <source>
        <dbReference type="Proteomes" id="UP000780875"/>
    </source>
</evidence>
<evidence type="ECO:0000313" key="11">
    <source>
        <dbReference type="EMBL" id="MBZ5738454.1"/>
    </source>
</evidence>
<comment type="caution">
    <text evidence="10">Lacks conserved residue(s) required for the propagation of feature annotation.</text>
</comment>
<accession>A0ABS7UBS5</accession>
<keyword evidence="12" id="KW-1185">Reference proteome</keyword>
<evidence type="ECO:0000256" key="7">
    <source>
        <dbReference type="ARBA" id="ARBA00035120"/>
    </source>
</evidence>
<keyword evidence="2 10" id="KW-1003">Cell membrane</keyword>
<dbReference type="RefSeq" id="WP_224122826.1">
    <property type="nucleotide sequence ID" value="NZ_JAIQZJ010000004.1"/>
</dbReference>
<comment type="activity regulation">
    <text evidence="10">Na(+) is not transported, but it plays an essential structural role and its presence is essential for fluoride channel function.</text>
</comment>
<protein>
    <recommendedName>
        <fullName evidence="10">Fluoride-specific ion channel FluC</fullName>
    </recommendedName>
</protein>
<feature type="binding site" evidence="10">
    <location>
        <position position="68"/>
    </location>
    <ligand>
        <name>Na(+)</name>
        <dbReference type="ChEBI" id="CHEBI:29101"/>
        <note>structural</note>
    </ligand>
</feature>
<evidence type="ECO:0000256" key="6">
    <source>
        <dbReference type="ARBA" id="ARBA00023303"/>
    </source>
</evidence>
<dbReference type="PANTHER" id="PTHR28259:SF1">
    <property type="entry name" value="FLUORIDE EXPORT PROTEIN 1-RELATED"/>
    <property type="match status" value="1"/>
</dbReference>
<feature type="transmembrane region" description="Helical" evidence="10">
    <location>
        <begin position="86"/>
        <end position="106"/>
    </location>
</feature>
<dbReference type="Proteomes" id="UP000780875">
    <property type="component" value="Unassembled WGS sequence"/>
</dbReference>
<comment type="similarity">
    <text evidence="7 10">Belongs to the fluoride channel Fluc/FEX (TC 1.A.43) family.</text>
</comment>